<keyword evidence="5" id="KW-1185">Reference proteome</keyword>
<evidence type="ECO:0000313" key="5">
    <source>
        <dbReference type="Proteomes" id="UP001597115"/>
    </source>
</evidence>
<feature type="signal peptide" evidence="1">
    <location>
        <begin position="1"/>
        <end position="21"/>
    </location>
</feature>
<dbReference type="Proteomes" id="UP001597115">
    <property type="component" value="Unassembled WGS sequence"/>
</dbReference>
<feature type="domain" description="DUF5117" evidence="3">
    <location>
        <begin position="90"/>
        <end position="278"/>
    </location>
</feature>
<accession>A0ABW4I4Y6</accession>
<dbReference type="InterPro" id="IPR033413">
    <property type="entry name" value="DUF5117"/>
</dbReference>
<feature type="chain" id="PRO_5047226849" evidence="1">
    <location>
        <begin position="22"/>
        <end position="806"/>
    </location>
</feature>
<dbReference type="PANTHER" id="PTHR38478:SF1">
    <property type="entry name" value="ZINC DEPENDENT METALLOPROTEASE DOMAIN LIPOPROTEIN"/>
    <property type="match status" value="1"/>
</dbReference>
<dbReference type="InterPro" id="IPR024079">
    <property type="entry name" value="MetalloPept_cat_dom_sf"/>
</dbReference>
<evidence type="ECO:0000259" key="2">
    <source>
        <dbReference type="Pfam" id="PF16313"/>
    </source>
</evidence>
<dbReference type="RefSeq" id="WP_380889597.1">
    <property type="nucleotide sequence ID" value="NZ_JBHUDY010000001.1"/>
</dbReference>
<keyword evidence="4" id="KW-0645">Protease</keyword>
<comment type="caution">
    <text evidence="4">The sequence shown here is derived from an EMBL/GenBank/DDBJ whole genome shotgun (WGS) entry which is preliminary data.</text>
</comment>
<evidence type="ECO:0000256" key="1">
    <source>
        <dbReference type="SAM" id="SignalP"/>
    </source>
</evidence>
<sequence>MTVRIAALFLISTTFATPALALDPPAKVLEGTTAQTGLIPLHVDRKGGRILASLPAPDAEGVSGRFIYTASLETGLGSAPLGLDYALNSGSRLLVFRRVGKKVVAEIENPRFRAEGAGPQEQAGVRRSFATSTIWMGDVAAENADGSFLVDLSGFVARDDLGIARALKEQDSTDYRLVPELSVADPNAARVFPKNVELAARLTFTTTKPGPEVDNIAPATGNVTFTVRHSLIALPEPGYVPRRFDPRAGSFGTQVIDFNAPLGSQVVYELANRFRLEKTDPNAARSPVKKPIVFYIDPAAPEPIRTALREGVAWWRDAFDAAGLVDAFRAEILPAGADPLDIRYNVVTWVNRATRGWSYGQPITDPRTGEIIKGQVLLGSLRVRQDMMIYQALVGAGLTGTGDPNDPITAALARIRQLGAHEVGHALGFAHNFAASIGGRQSVMDYPAPRVRLVDGKPDLTDAYGVGIGTWDKFAVAWLYGARTDADAQPVMAAGLAEGLRYVPDQDARASDTAHPLGSLWDDGSDPVAELRRVMEVRRAAIARFGPAALKVGDPQSQLRRAFVPVWLLHRYQVEAASKLLGGVDFHYAVTGDGTGEAKPVAPDRQRAALDVLLDTLSPEALAVPAQLLPNLSVGWSGDDDRQTDIEVMRTAGGPVFDPLAATETAAAVTLTDLLAPTRLNRLEIQSQADPASPSAHEVIDRLIDRSFAFPRDPGAAGVQRRIATTTVLALARTQRDGALSPTIALALSERLNRLGQSLAKAGGSGVQADWSRGLGRLLLDREALTAALADQRRLPKVPPGMPIGD</sequence>
<protein>
    <submittedName>
        <fullName evidence="4">Zinc-dependent metalloprotease</fullName>
    </submittedName>
</protein>
<dbReference type="PANTHER" id="PTHR38478">
    <property type="entry name" value="PEPTIDASE M1A AND M12B"/>
    <property type="match status" value="1"/>
</dbReference>
<organism evidence="4 5">
    <name type="scientific">Sphingomonas tabacisoli</name>
    <dbReference type="NCBI Taxonomy" id="2249466"/>
    <lineage>
        <taxon>Bacteria</taxon>
        <taxon>Pseudomonadati</taxon>
        <taxon>Pseudomonadota</taxon>
        <taxon>Alphaproteobacteria</taxon>
        <taxon>Sphingomonadales</taxon>
        <taxon>Sphingomonadaceae</taxon>
        <taxon>Sphingomonas</taxon>
    </lineage>
</organism>
<name>A0ABW4I4Y6_9SPHN</name>
<dbReference type="CDD" id="cd04276">
    <property type="entry name" value="ZnMc_MMP_like_2"/>
    <property type="match status" value="1"/>
</dbReference>
<keyword evidence="1" id="KW-0732">Signal</keyword>
<dbReference type="GO" id="GO:0008237">
    <property type="term" value="F:metallopeptidase activity"/>
    <property type="evidence" value="ECO:0007669"/>
    <property type="project" value="UniProtKB-KW"/>
</dbReference>
<proteinExistence type="predicted"/>
<reference evidence="5" key="1">
    <citation type="journal article" date="2019" name="Int. J. Syst. Evol. Microbiol.">
        <title>The Global Catalogue of Microorganisms (GCM) 10K type strain sequencing project: providing services to taxonomists for standard genome sequencing and annotation.</title>
        <authorList>
            <consortium name="The Broad Institute Genomics Platform"/>
            <consortium name="The Broad Institute Genome Sequencing Center for Infectious Disease"/>
            <person name="Wu L."/>
            <person name="Ma J."/>
        </authorList>
    </citation>
    <scope>NUCLEOTIDE SEQUENCE [LARGE SCALE GENOMIC DNA]</scope>
    <source>
        <strain evidence="5">CGMCC 1.16275</strain>
    </source>
</reference>
<keyword evidence="4" id="KW-0482">Metalloprotease</keyword>
<dbReference type="Pfam" id="PF17148">
    <property type="entry name" value="DUF5117"/>
    <property type="match status" value="1"/>
</dbReference>
<dbReference type="SUPFAM" id="SSF55486">
    <property type="entry name" value="Metalloproteases ('zincins'), catalytic domain"/>
    <property type="match status" value="1"/>
</dbReference>
<gene>
    <name evidence="4" type="ORF">ACFSCW_12295</name>
</gene>
<evidence type="ECO:0000259" key="3">
    <source>
        <dbReference type="Pfam" id="PF17148"/>
    </source>
</evidence>
<dbReference type="Pfam" id="PF16313">
    <property type="entry name" value="DUF4953"/>
    <property type="match status" value="1"/>
</dbReference>
<feature type="domain" description="EcxA zinc-binding" evidence="2">
    <location>
        <begin position="408"/>
        <end position="708"/>
    </location>
</feature>
<evidence type="ECO:0000313" key="4">
    <source>
        <dbReference type="EMBL" id="MFD1612582.1"/>
    </source>
</evidence>
<dbReference type="InterPro" id="IPR034032">
    <property type="entry name" value="Zn_MMP-like_bac"/>
</dbReference>
<dbReference type="EMBL" id="JBHUDY010000001">
    <property type="protein sequence ID" value="MFD1612582.1"/>
    <property type="molecule type" value="Genomic_DNA"/>
</dbReference>
<dbReference type="Gene3D" id="3.40.390.10">
    <property type="entry name" value="Collagenase (Catalytic Domain)"/>
    <property type="match status" value="1"/>
</dbReference>
<keyword evidence="4" id="KW-0378">Hydrolase</keyword>
<dbReference type="InterPro" id="IPR032534">
    <property type="entry name" value="EcxA_zinc-bd"/>
</dbReference>